<comment type="caution">
    <text evidence="10">The sequence shown here is derived from an EMBL/GenBank/DDBJ whole genome shotgun (WGS) entry which is preliminary data.</text>
</comment>
<keyword evidence="11" id="KW-1185">Reference proteome</keyword>
<protein>
    <submittedName>
        <fullName evidence="10">AI-2E family transporter</fullName>
    </submittedName>
</protein>
<feature type="region of interest" description="Disordered" evidence="8">
    <location>
        <begin position="385"/>
        <end position="410"/>
    </location>
</feature>
<evidence type="ECO:0000256" key="4">
    <source>
        <dbReference type="ARBA" id="ARBA00022475"/>
    </source>
</evidence>
<dbReference type="EMBL" id="JBHMBL010000001">
    <property type="protein sequence ID" value="MFB9641954.1"/>
    <property type="molecule type" value="Genomic_DNA"/>
</dbReference>
<feature type="transmembrane region" description="Helical" evidence="9">
    <location>
        <begin position="50"/>
        <end position="68"/>
    </location>
</feature>
<evidence type="ECO:0000256" key="5">
    <source>
        <dbReference type="ARBA" id="ARBA00022692"/>
    </source>
</evidence>
<evidence type="ECO:0000256" key="6">
    <source>
        <dbReference type="ARBA" id="ARBA00022989"/>
    </source>
</evidence>
<name>A0ABV5SNN4_9MICO</name>
<evidence type="ECO:0000256" key="2">
    <source>
        <dbReference type="ARBA" id="ARBA00009773"/>
    </source>
</evidence>
<organism evidence="10 11">
    <name type="scientific">Agromyces lapidis</name>
    <dbReference type="NCBI Taxonomy" id="279574"/>
    <lineage>
        <taxon>Bacteria</taxon>
        <taxon>Bacillati</taxon>
        <taxon>Actinomycetota</taxon>
        <taxon>Actinomycetes</taxon>
        <taxon>Micrococcales</taxon>
        <taxon>Microbacteriaceae</taxon>
        <taxon>Agromyces</taxon>
    </lineage>
</organism>
<dbReference type="PANTHER" id="PTHR21716:SF53">
    <property type="entry name" value="PERMEASE PERM-RELATED"/>
    <property type="match status" value="1"/>
</dbReference>
<feature type="transmembrane region" description="Helical" evidence="9">
    <location>
        <begin position="257"/>
        <end position="281"/>
    </location>
</feature>
<feature type="compositionally biased region" description="Basic and acidic residues" evidence="8">
    <location>
        <begin position="385"/>
        <end position="394"/>
    </location>
</feature>
<keyword evidence="7 9" id="KW-0472">Membrane</keyword>
<evidence type="ECO:0000256" key="3">
    <source>
        <dbReference type="ARBA" id="ARBA00022448"/>
    </source>
</evidence>
<gene>
    <name evidence="10" type="ORF">ACFFQV_06585</name>
</gene>
<accession>A0ABV5SNN4</accession>
<evidence type="ECO:0000256" key="1">
    <source>
        <dbReference type="ARBA" id="ARBA00004651"/>
    </source>
</evidence>
<sequence length="410" mass="43321">MADSTGGAGKRGRWSRRWAGRATEPSPKPAAPVRDPVESIPFGMRLAGAWSWRLLLIGGVLAVVIFLIIQLRLIVIPILVAVLLSALLVPFSGFLQHHRWPKWLAVATAMLSALAVVGGLLTLGIWQIARGADELAAQSLVAWEEFGKWLLEGPLHITETQLDALVERAVSAVQQDLGIIWSGALSVGSSLGHFLAGMLLALFATLFMLIDGRGIWNWIVAIFPRRARAAVDGAGGAGWATLQNFVKVQILVATIDAIGIGLGALLLGVPLAVPIAILVFLGSFIPIVGAVVTGALAVFVALVYNGWVIALIMLGVVLLVQQVEGHVLQPLIMGTAVKVHPLGVVLAVATGSLLAGIPGALFAVPVAAVVNVMILYVSGGAWKDDAPPPTDEVRSPLWRTVPQRPRFRGE</sequence>
<dbReference type="RefSeq" id="WP_157424714.1">
    <property type="nucleotide sequence ID" value="NZ_BAAANI010000007.1"/>
</dbReference>
<keyword evidence="6 9" id="KW-1133">Transmembrane helix</keyword>
<evidence type="ECO:0000313" key="10">
    <source>
        <dbReference type="EMBL" id="MFB9641954.1"/>
    </source>
</evidence>
<evidence type="ECO:0000256" key="8">
    <source>
        <dbReference type="SAM" id="MobiDB-lite"/>
    </source>
</evidence>
<feature type="region of interest" description="Disordered" evidence="8">
    <location>
        <begin position="1"/>
        <end position="33"/>
    </location>
</feature>
<dbReference type="Proteomes" id="UP001589667">
    <property type="component" value="Unassembled WGS sequence"/>
</dbReference>
<comment type="similarity">
    <text evidence="2">Belongs to the autoinducer-2 exporter (AI-2E) (TC 2.A.86) family.</text>
</comment>
<evidence type="ECO:0000313" key="11">
    <source>
        <dbReference type="Proteomes" id="UP001589667"/>
    </source>
</evidence>
<dbReference type="Pfam" id="PF01594">
    <property type="entry name" value="AI-2E_transport"/>
    <property type="match status" value="1"/>
</dbReference>
<reference evidence="10 11" key="1">
    <citation type="submission" date="2024-09" db="EMBL/GenBank/DDBJ databases">
        <authorList>
            <person name="Sun Q."/>
            <person name="Mori K."/>
        </authorList>
    </citation>
    <scope>NUCLEOTIDE SEQUENCE [LARGE SCALE GENOMIC DNA]</scope>
    <source>
        <strain evidence="10 11">JCM 14321</strain>
    </source>
</reference>
<evidence type="ECO:0000256" key="7">
    <source>
        <dbReference type="ARBA" id="ARBA00023136"/>
    </source>
</evidence>
<proteinExistence type="inferred from homology"/>
<feature type="transmembrane region" description="Helical" evidence="9">
    <location>
        <begin position="287"/>
        <end position="320"/>
    </location>
</feature>
<dbReference type="PANTHER" id="PTHR21716">
    <property type="entry name" value="TRANSMEMBRANE PROTEIN"/>
    <property type="match status" value="1"/>
</dbReference>
<keyword evidence="3" id="KW-0813">Transport</keyword>
<dbReference type="InterPro" id="IPR002549">
    <property type="entry name" value="AI-2E-like"/>
</dbReference>
<feature type="transmembrane region" description="Helical" evidence="9">
    <location>
        <begin position="74"/>
        <end position="91"/>
    </location>
</feature>
<feature type="transmembrane region" description="Helical" evidence="9">
    <location>
        <begin position="103"/>
        <end position="129"/>
    </location>
</feature>
<feature type="compositionally biased region" description="Basic residues" evidence="8">
    <location>
        <begin position="10"/>
        <end position="19"/>
    </location>
</feature>
<comment type="subcellular location">
    <subcellularLocation>
        <location evidence="1">Cell membrane</location>
        <topology evidence="1">Multi-pass membrane protein</topology>
    </subcellularLocation>
</comment>
<keyword evidence="4" id="KW-1003">Cell membrane</keyword>
<keyword evidence="5 9" id="KW-0812">Transmembrane</keyword>
<evidence type="ECO:0000256" key="9">
    <source>
        <dbReference type="SAM" id="Phobius"/>
    </source>
</evidence>
<feature type="transmembrane region" description="Helical" evidence="9">
    <location>
        <begin position="191"/>
        <end position="210"/>
    </location>
</feature>